<comment type="similarity">
    <text evidence="2 8">Belongs to the FAN1 family.</text>
</comment>
<evidence type="ECO:0000256" key="1">
    <source>
        <dbReference type="ARBA" id="ARBA00000983"/>
    </source>
</evidence>
<evidence type="ECO:0000256" key="2">
    <source>
        <dbReference type="ARBA" id="ARBA00005533"/>
    </source>
</evidence>
<evidence type="ECO:0000256" key="9">
    <source>
        <dbReference type="SAM" id="MobiDB-lite"/>
    </source>
</evidence>
<dbReference type="AlphaFoldDB" id="A0A1C7N6V3"/>
<evidence type="ECO:0000256" key="7">
    <source>
        <dbReference type="ARBA" id="ARBA00023211"/>
    </source>
</evidence>
<evidence type="ECO:0000313" key="12">
    <source>
        <dbReference type="Proteomes" id="UP000093000"/>
    </source>
</evidence>
<keyword evidence="8" id="KW-0234">DNA repair</keyword>
<keyword evidence="12" id="KW-1185">Reference proteome</keyword>
<evidence type="ECO:0000259" key="10">
    <source>
        <dbReference type="SMART" id="SM00990"/>
    </source>
</evidence>
<dbReference type="EC" id="3.1.4.1" evidence="8"/>
<protein>
    <recommendedName>
        <fullName evidence="8">Fanconi-associated nuclease</fullName>
        <ecNumber evidence="8">3.1.4.1</ecNumber>
    </recommendedName>
</protein>
<dbReference type="GO" id="GO:0004528">
    <property type="term" value="F:phosphodiesterase I activity"/>
    <property type="evidence" value="ECO:0007669"/>
    <property type="project" value="UniProtKB-EC"/>
</dbReference>
<reference evidence="11 12" key="1">
    <citation type="submission" date="2016-03" db="EMBL/GenBank/DDBJ databases">
        <title>Choanephora cucurbitarum.</title>
        <authorList>
            <person name="Min B."/>
            <person name="Park H."/>
            <person name="Park J.-H."/>
            <person name="Shin H.-D."/>
            <person name="Choi I.-G."/>
        </authorList>
    </citation>
    <scope>NUCLEOTIDE SEQUENCE [LARGE SCALE GENOMIC DNA]</scope>
    <source>
        <strain evidence="11 12">KUS-F28377</strain>
    </source>
</reference>
<evidence type="ECO:0000313" key="11">
    <source>
        <dbReference type="EMBL" id="OBZ84791.1"/>
    </source>
</evidence>
<dbReference type="GO" id="GO:0005634">
    <property type="term" value="C:nucleus"/>
    <property type="evidence" value="ECO:0007669"/>
    <property type="project" value="UniProtKB-SubCell"/>
</dbReference>
<dbReference type="InterPro" id="IPR049125">
    <property type="entry name" value="FAN1-like_WH"/>
</dbReference>
<evidence type="ECO:0000256" key="4">
    <source>
        <dbReference type="ARBA" id="ARBA00022723"/>
    </source>
</evidence>
<dbReference type="GO" id="GO:0046872">
    <property type="term" value="F:metal ion binding"/>
    <property type="evidence" value="ECO:0007669"/>
    <property type="project" value="UniProtKB-KW"/>
</dbReference>
<dbReference type="Proteomes" id="UP000093000">
    <property type="component" value="Unassembled WGS sequence"/>
</dbReference>
<keyword evidence="8" id="KW-0227">DNA damage</keyword>
<comment type="cofactor">
    <cofactor evidence="8">
        <name>Mg(2+)</name>
        <dbReference type="ChEBI" id="CHEBI:18420"/>
    </cofactor>
    <cofactor evidence="8">
        <name>Mn(2+)</name>
        <dbReference type="ChEBI" id="CHEBI:29035"/>
    </cofactor>
</comment>
<dbReference type="GO" id="GO:0017108">
    <property type="term" value="F:5'-flap endonuclease activity"/>
    <property type="evidence" value="ECO:0007669"/>
    <property type="project" value="TreeGrafter"/>
</dbReference>
<evidence type="ECO:0000256" key="6">
    <source>
        <dbReference type="ARBA" id="ARBA00022842"/>
    </source>
</evidence>
<dbReference type="GO" id="GO:0070336">
    <property type="term" value="F:flap-structured DNA binding"/>
    <property type="evidence" value="ECO:0007669"/>
    <property type="project" value="TreeGrafter"/>
</dbReference>
<dbReference type="PANTHER" id="PTHR15749">
    <property type="entry name" value="FANCONI-ASSOCIATED NUCLEASE 1"/>
    <property type="match status" value="1"/>
</dbReference>
<sequence length="785" mass="91535">MSQQRKRKSRSAHTDELKKIKPSQSSIMSYFNTSTQTKTMQETDLQTVKQDLSIQQTIGPLEQKPEPTEEKSDLVQEKIESKEENTKLIEEKPKSMENELKIETQSIEIDGSLEIQSDPEEAVFTTSMYTDEVNQMIDTVLMNEEYLFSKDELTQIDTYKALDDEPKHLIVRLLMRKHGWIRKNRVNYESHVSDLDAAIDSLESCGFLHTKITDLAEASAILSKLELAEIVKERHIPIAVENPKKADYAKEMVRFGHCTAPTIATHYQNTSIDESKLQKLWNSIYNCLGPCIKVDTKLHDLFQRLQLVYYRINSLLDTNKMATSILARTSKRNYPKYEASRSNCIWSSRDDLLQYEQALVIEREYHLSMEDLYFINRSKRDDDDSNLVRQQMIQNWTLCENCIGLWESCLVQSEINHKPYHLRRFEAGWIYTRLLDHGAELLAKLHEHELEALILQKLLGQHMYRLGKRGKWYDRLALVQANYLNKDQGRAQKKVALQTCIDAIHDPRVHQIFLHDIHKRIKQLERDLCIPKREQHDFSYMRLKKPKEITIYGERISNEVTGKKSIWRSDDGSECSVEQLAIEYYEKKGYKGMHCENGIIRMIAVLLFWDVIFASIPGVFETPYQSEPLDLRTDAFYESRLDMIQDRLSEIEQGKHLELITEVDSRERPRRTMCVGVNWNYEIKDILEIAQCIGPSSLAALCKLFFEEFGQRQGGMPDLCCWNYDKRHCLFSEVKGPKDVLSKTQKVWIETLTGVGIQVEVCHVQVEVCHVQVWRGEDVFLKDVV</sequence>
<feature type="domain" description="VRR-NUC" evidence="10">
    <location>
        <begin position="651"/>
        <end position="766"/>
    </location>
</feature>
<comment type="function">
    <text evidence="8">Nuclease required for the repair of DNA interstrand cross-links (ICL). Acts as a 5'-3' exonuclease that anchors at a cut end of DNA and cleaves DNA successively at every third nucleotide, allowing to excise an ICL from one strand through flanking incisions.</text>
</comment>
<dbReference type="GO" id="GO:0008409">
    <property type="term" value="F:5'-3' exonuclease activity"/>
    <property type="evidence" value="ECO:0007669"/>
    <property type="project" value="TreeGrafter"/>
</dbReference>
<feature type="compositionally biased region" description="Basic residues" evidence="9">
    <location>
        <begin position="1"/>
        <end position="11"/>
    </location>
</feature>
<dbReference type="CDD" id="cd22326">
    <property type="entry name" value="FAN1-like"/>
    <property type="match status" value="1"/>
</dbReference>
<comment type="caution">
    <text evidence="11">The sequence shown here is derived from an EMBL/GenBank/DDBJ whole genome shotgun (WGS) entry which is preliminary data.</text>
</comment>
<dbReference type="Pfam" id="PF08774">
    <property type="entry name" value="VRR_NUC"/>
    <property type="match status" value="1"/>
</dbReference>
<dbReference type="Pfam" id="PF21315">
    <property type="entry name" value="FAN1_HTH"/>
    <property type="match status" value="1"/>
</dbReference>
<dbReference type="InterPro" id="IPR014883">
    <property type="entry name" value="VRR_NUC"/>
</dbReference>
<keyword evidence="6 8" id="KW-0460">Magnesium</keyword>
<comment type="catalytic activity">
    <reaction evidence="1 8">
        <text>Hydrolytically removes 5'-nucleotides successively from the 3'-hydroxy termini of 3'-hydroxy-terminated oligonucleotides.</text>
        <dbReference type="EC" id="3.1.4.1"/>
    </reaction>
</comment>
<dbReference type="InterPro" id="IPR049132">
    <property type="entry name" value="FAN1-like_euk"/>
</dbReference>
<dbReference type="EMBL" id="LUGH01000468">
    <property type="protein sequence ID" value="OBZ84791.1"/>
    <property type="molecule type" value="Genomic_DNA"/>
</dbReference>
<feature type="region of interest" description="Disordered" evidence="9">
    <location>
        <begin position="1"/>
        <end position="28"/>
    </location>
</feature>
<feature type="compositionally biased region" description="Basic and acidic residues" evidence="9">
    <location>
        <begin position="63"/>
        <end position="78"/>
    </location>
</feature>
<keyword evidence="3 8" id="KW-0540">Nuclease</keyword>
<proteinExistence type="inferred from homology"/>
<feature type="region of interest" description="Disordered" evidence="9">
    <location>
        <begin position="56"/>
        <end position="78"/>
    </location>
</feature>
<accession>A0A1C7N6V3</accession>
<gene>
    <name evidence="11" type="ORF">A0J61_07153</name>
</gene>
<dbReference type="Gene3D" id="3.40.1350.10">
    <property type="match status" value="1"/>
</dbReference>
<dbReference type="PANTHER" id="PTHR15749:SF4">
    <property type="entry name" value="FANCONI-ASSOCIATED NUCLEASE 1"/>
    <property type="match status" value="1"/>
</dbReference>
<dbReference type="STRING" id="101091.A0A1C7N6V3"/>
<evidence type="ECO:0000256" key="8">
    <source>
        <dbReference type="RuleBase" id="RU365033"/>
    </source>
</evidence>
<dbReference type="InterPro" id="IPR011856">
    <property type="entry name" value="tRNA_endonuc-like_dom_sf"/>
</dbReference>
<dbReference type="InterPro" id="IPR033315">
    <property type="entry name" value="Fan1-like"/>
</dbReference>
<name>A0A1C7N6V3_9FUNG</name>
<dbReference type="OrthoDB" id="76364at2759"/>
<keyword evidence="5 8" id="KW-0378">Hydrolase</keyword>
<keyword evidence="4 8" id="KW-0479">Metal-binding</keyword>
<dbReference type="SMART" id="SM00990">
    <property type="entry name" value="VRR_NUC"/>
    <property type="match status" value="1"/>
</dbReference>
<dbReference type="InterPro" id="IPR049126">
    <property type="entry name" value="FAN1-like_TPR"/>
</dbReference>
<keyword evidence="7 8" id="KW-0464">Manganese</keyword>
<evidence type="ECO:0000256" key="5">
    <source>
        <dbReference type="ARBA" id="ARBA00022801"/>
    </source>
</evidence>
<dbReference type="Pfam" id="PF21170">
    <property type="entry name" value="FAN1_TPR"/>
    <property type="match status" value="1"/>
</dbReference>
<dbReference type="GO" id="GO:0036297">
    <property type="term" value="P:interstrand cross-link repair"/>
    <property type="evidence" value="ECO:0007669"/>
    <property type="project" value="InterPro"/>
</dbReference>
<keyword evidence="8" id="KW-0539">Nucleus</keyword>
<dbReference type="FunCoup" id="A0A1C7N6V3">
    <property type="interactions" value="362"/>
</dbReference>
<evidence type="ECO:0000256" key="3">
    <source>
        <dbReference type="ARBA" id="ARBA00022722"/>
    </source>
</evidence>
<dbReference type="InParanoid" id="A0A1C7N6V3"/>
<organism evidence="11 12">
    <name type="scientific">Choanephora cucurbitarum</name>
    <dbReference type="NCBI Taxonomy" id="101091"/>
    <lineage>
        <taxon>Eukaryota</taxon>
        <taxon>Fungi</taxon>
        <taxon>Fungi incertae sedis</taxon>
        <taxon>Mucoromycota</taxon>
        <taxon>Mucoromycotina</taxon>
        <taxon>Mucoromycetes</taxon>
        <taxon>Mucorales</taxon>
        <taxon>Mucorineae</taxon>
        <taxon>Choanephoraceae</taxon>
        <taxon>Choanephoroideae</taxon>
        <taxon>Choanephora</taxon>
    </lineage>
</organism>
<comment type="subcellular location">
    <subcellularLocation>
        <location evidence="8">Nucleus</location>
    </subcellularLocation>
</comment>